<reference evidence="3 4" key="1">
    <citation type="journal article" date="2023" name="G3 (Bethesda)">
        <title>A chromosome-level genome assembly of Zasmidium syzygii isolated from banana leaves.</title>
        <authorList>
            <person name="van Westerhoven A.C."/>
            <person name="Mehrabi R."/>
            <person name="Talebi R."/>
            <person name="Steentjes M.B.F."/>
            <person name="Corcolon B."/>
            <person name="Chong P.A."/>
            <person name="Kema G.H.J."/>
            <person name="Seidl M.F."/>
        </authorList>
    </citation>
    <scope>NUCLEOTIDE SEQUENCE [LARGE SCALE GENOMIC DNA]</scope>
    <source>
        <strain evidence="3 4">P124</strain>
    </source>
</reference>
<dbReference type="Proteomes" id="UP001305779">
    <property type="component" value="Unassembled WGS sequence"/>
</dbReference>
<comment type="caution">
    <text evidence="3">The sequence shown here is derived from an EMBL/GenBank/DDBJ whole genome shotgun (WGS) entry which is preliminary data.</text>
</comment>
<dbReference type="Pfam" id="PF06985">
    <property type="entry name" value="HET"/>
    <property type="match status" value="1"/>
</dbReference>
<dbReference type="EMBL" id="JAXOVC010000002">
    <property type="protein sequence ID" value="KAK4505625.1"/>
    <property type="molecule type" value="Genomic_DNA"/>
</dbReference>
<keyword evidence="4" id="KW-1185">Reference proteome</keyword>
<protein>
    <recommendedName>
        <fullName evidence="2">Heterokaryon incompatibility domain-containing protein</fullName>
    </recommendedName>
</protein>
<dbReference type="PANTHER" id="PTHR24148:SF64">
    <property type="entry name" value="HETEROKARYON INCOMPATIBILITY DOMAIN-CONTAINING PROTEIN"/>
    <property type="match status" value="1"/>
</dbReference>
<sequence length="783" mass="89197">MGIVQHAMYDGILSPRCKECESASRTSDSSQFYASSAPSHLYPGYQSRSRRASSFRSAFSEGSTLVDIVDSSSFSRAVPRTGRPASSRISYDTTARPSSKPVRSSIYSSDTATPELPPSVLLPNPDKEKLPRRFKSALRSKIESLKMKRSMRRKTSPSTADRALRLSERRKHIRLLRLEPSVKVNGPIVCKLERISLLGYQYPSYDALSYRWQDADPLVKIIIDGVQTPVSPTVMDILLALRKPDGPCLLWIDSLCIRQQDTIEKEKQIRLMPDIYRKSNRVVVWLGDNADESPADISMSLEAITSINRDIRRETSAEESMQDKLFKVDGTRQMSDTSNEELRIRYELALPYFNTQWFSRRWVVQEVALAPKGICYRRGFQTDLTDVLRAAAWFVYKLGNEDVPEHRNIRHAATIFRYADPDFAYYHNKKHTLTPWDQYLKRTPGQARFRHPTLSVLLTDLRDQNATEPRDKTYGLLSLTEWTSKGKKIPDSLQPNYNKPVAEVYREATREAIRSAGNLNVLECVSRHDALHATHYMRGYDRDELPCWCPQWDRPFSHDRDASGLGAHFRADGGRPMQMMKNDSTAFPSAIRLQGLELDEVVITSTVMRSGVLCCQPGLLPQAQGHFWPTVVSEENVRRRYLKQDEGESSLAVALLQTLGAGADLNDTAQDESLLAPDSDELSWPRDQHEVFCRMNKPAIEKACRNRRFFVTKSGYMGTGPKTMRTGNKLVLLYGGKWPFLLYPTTGDYYYFVGPCYAHGIMHGEVLKEHESETNKSRVFEVR</sequence>
<dbReference type="InterPro" id="IPR052895">
    <property type="entry name" value="HetReg/Transcr_Mod"/>
</dbReference>
<evidence type="ECO:0000313" key="3">
    <source>
        <dbReference type="EMBL" id="KAK4505625.1"/>
    </source>
</evidence>
<evidence type="ECO:0000313" key="4">
    <source>
        <dbReference type="Proteomes" id="UP001305779"/>
    </source>
</evidence>
<dbReference type="InterPro" id="IPR010730">
    <property type="entry name" value="HET"/>
</dbReference>
<feature type="region of interest" description="Disordered" evidence="1">
    <location>
        <begin position="76"/>
        <end position="128"/>
    </location>
</feature>
<name>A0ABR0EW06_ZASCE</name>
<feature type="compositionally biased region" description="Polar residues" evidence="1">
    <location>
        <begin position="87"/>
        <end position="112"/>
    </location>
</feature>
<dbReference type="PANTHER" id="PTHR24148">
    <property type="entry name" value="ANKYRIN REPEAT DOMAIN-CONTAINING PROTEIN 39 HOMOLOG-RELATED"/>
    <property type="match status" value="1"/>
</dbReference>
<gene>
    <name evidence="3" type="ORF">PRZ48_003588</name>
</gene>
<proteinExistence type="predicted"/>
<evidence type="ECO:0000256" key="1">
    <source>
        <dbReference type="SAM" id="MobiDB-lite"/>
    </source>
</evidence>
<evidence type="ECO:0000259" key="2">
    <source>
        <dbReference type="Pfam" id="PF06985"/>
    </source>
</evidence>
<feature type="domain" description="Heterokaryon incompatibility" evidence="2">
    <location>
        <begin position="205"/>
        <end position="366"/>
    </location>
</feature>
<accession>A0ABR0EW06</accession>
<dbReference type="Pfam" id="PF26639">
    <property type="entry name" value="Het-6_barrel"/>
    <property type="match status" value="1"/>
</dbReference>
<organism evidence="3 4">
    <name type="scientific">Zasmidium cellare</name>
    <name type="common">Wine cellar mold</name>
    <name type="synonym">Racodium cellare</name>
    <dbReference type="NCBI Taxonomy" id="395010"/>
    <lineage>
        <taxon>Eukaryota</taxon>
        <taxon>Fungi</taxon>
        <taxon>Dikarya</taxon>
        <taxon>Ascomycota</taxon>
        <taxon>Pezizomycotina</taxon>
        <taxon>Dothideomycetes</taxon>
        <taxon>Dothideomycetidae</taxon>
        <taxon>Mycosphaerellales</taxon>
        <taxon>Mycosphaerellaceae</taxon>
        <taxon>Zasmidium</taxon>
    </lineage>
</organism>